<proteinExistence type="predicted"/>
<dbReference type="HOGENOM" id="CLU_1939061_0_0_1"/>
<dbReference type="KEGG" id="pfj:MYCFIDRAFT_169816"/>
<dbReference type="VEuPathDB" id="FungiDB:MYCFIDRAFT_169816"/>
<dbReference type="GeneID" id="19332411"/>
<keyword evidence="3" id="KW-1185">Reference proteome</keyword>
<dbReference type="Proteomes" id="UP000016932">
    <property type="component" value="Unassembled WGS sequence"/>
</dbReference>
<evidence type="ECO:0000313" key="3">
    <source>
        <dbReference type="Proteomes" id="UP000016932"/>
    </source>
</evidence>
<accession>N1QAT5</accession>
<dbReference type="EMBL" id="KB446555">
    <property type="protein sequence ID" value="EME88132.1"/>
    <property type="molecule type" value="Genomic_DNA"/>
</dbReference>
<dbReference type="AlphaFoldDB" id="N1QAT5"/>
<organism evidence="2 3">
    <name type="scientific">Pseudocercospora fijiensis (strain CIRAD86)</name>
    <name type="common">Black leaf streak disease fungus</name>
    <name type="synonym">Mycosphaerella fijiensis</name>
    <dbReference type="NCBI Taxonomy" id="383855"/>
    <lineage>
        <taxon>Eukaryota</taxon>
        <taxon>Fungi</taxon>
        <taxon>Dikarya</taxon>
        <taxon>Ascomycota</taxon>
        <taxon>Pezizomycotina</taxon>
        <taxon>Dothideomycetes</taxon>
        <taxon>Dothideomycetidae</taxon>
        <taxon>Mycosphaerellales</taxon>
        <taxon>Mycosphaerellaceae</taxon>
        <taxon>Pseudocercospora</taxon>
    </lineage>
</organism>
<evidence type="ECO:0000256" key="1">
    <source>
        <dbReference type="SAM" id="MobiDB-lite"/>
    </source>
</evidence>
<gene>
    <name evidence="2" type="ORF">MYCFIDRAFT_169816</name>
</gene>
<sequence length="130" mass="14415">MLYSGLCFAAVASRQAYDTDQHTYVVKQGKVSTWTTKYLYSPPGKLLPLFYLGSEAQAPRAIWPRPMHKESSVALLDFYDIQIPDLDSTVSFQASFSLATGFLGLRENAKPPQSRAPPFLNIPPLSNSDT</sequence>
<protein>
    <submittedName>
        <fullName evidence="2">Uncharacterized protein</fullName>
    </submittedName>
</protein>
<name>N1QAT5_PSEFD</name>
<reference evidence="2 3" key="1">
    <citation type="journal article" date="2012" name="PLoS Pathog.">
        <title>Diverse lifestyles and strategies of plant pathogenesis encoded in the genomes of eighteen Dothideomycetes fungi.</title>
        <authorList>
            <person name="Ohm R.A."/>
            <person name="Feau N."/>
            <person name="Henrissat B."/>
            <person name="Schoch C.L."/>
            <person name="Horwitz B.A."/>
            <person name="Barry K.W."/>
            <person name="Condon B.J."/>
            <person name="Copeland A.C."/>
            <person name="Dhillon B."/>
            <person name="Glaser F."/>
            <person name="Hesse C.N."/>
            <person name="Kosti I."/>
            <person name="LaButti K."/>
            <person name="Lindquist E.A."/>
            <person name="Lucas S."/>
            <person name="Salamov A.A."/>
            <person name="Bradshaw R.E."/>
            <person name="Ciuffetti L."/>
            <person name="Hamelin R.C."/>
            <person name="Kema G.H.J."/>
            <person name="Lawrence C."/>
            <person name="Scott J.A."/>
            <person name="Spatafora J.W."/>
            <person name="Turgeon B.G."/>
            <person name="de Wit P.J.G.M."/>
            <person name="Zhong S."/>
            <person name="Goodwin S.B."/>
            <person name="Grigoriev I.V."/>
        </authorList>
    </citation>
    <scope>NUCLEOTIDE SEQUENCE [LARGE SCALE GENOMIC DNA]</scope>
    <source>
        <strain evidence="2 3">CIRAD86</strain>
    </source>
</reference>
<feature type="region of interest" description="Disordered" evidence="1">
    <location>
        <begin position="107"/>
        <end position="130"/>
    </location>
</feature>
<evidence type="ECO:0000313" key="2">
    <source>
        <dbReference type="EMBL" id="EME88132.1"/>
    </source>
</evidence>
<dbReference type="RefSeq" id="XP_007921300.1">
    <property type="nucleotide sequence ID" value="XM_007923109.1"/>
</dbReference>